<organism evidence="1 2">
    <name type="scientific">Spirochaeta isovalerica</name>
    <dbReference type="NCBI Taxonomy" id="150"/>
    <lineage>
        <taxon>Bacteria</taxon>
        <taxon>Pseudomonadati</taxon>
        <taxon>Spirochaetota</taxon>
        <taxon>Spirochaetia</taxon>
        <taxon>Spirochaetales</taxon>
        <taxon>Spirochaetaceae</taxon>
        <taxon>Spirochaeta</taxon>
    </lineage>
</organism>
<dbReference type="Proteomes" id="UP000587760">
    <property type="component" value="Unassembled WGS sequence"/>
</dbReference>
<proteinExistence type="predicted"/>
<keyword evidence="2" id="KW-1185">Reference proteome</keyword>
<evidence type="ECO:0000313" key="2">
    <source>
        <dbReference type="Proteomes" id="UP000587760"/>
    </source>
</evidence>
<protein>
    <recommendedName>
        <fullName evidence="3">Alcohol acetyltransferase</fullName>
    </recommendedName>
</protein>
<sequence length="424" mass="49569">MKDKNWYRLDNAGKVYPAIITHHRTSLFRISATLINPVHAGKLQKALDKTMKRFPYFNVQIQRGMFWYFFETNEHNPIVERDSLYPCMAANVKRNRMYLFRVRAFNRRIAVEFSHILTDGTGALIFLKTLLLQYFRELGLNADPGLDEFIFNPEARPDPGEYEDSFKKVYNKKIPFNRRQQRAFHLPEKLMRAGHYNVVTAIIPAEKLLDKSREYKVSLTEFLTALLIESYRQYCADNLKPCHWKPIVINVPVNLRPIFNSRTMKNFFLSMEPAIDPRLGEYTFDEIVSKVHHYMRHEVDSKVLNQQITRNVKGEMNTFVRLMPLLLKNMVLPIIYNLLGENNYSGSLSNLGRITMPEKLSGEIERFEFIPAPSTGLKTKAGFLSWGGNIYISFGRLTNDSPVERIFFRKMRKMGIPVKIESNY</sequence>
<reference evidence="1 2" key="1">
    <citation type="submission" date="2020-08" db="EMBL/GenBank/DDBJ databases">
        <title>Genomic Encyclopedia of Type Strains, Phase IV (KMG-IV): sequencing the most valuable type-strain genomes for metagenomic binning, comparative biology and taxonomic classification.</title>
        <authorList>
            <person name="Goeker M."/>
        </authorList>
    </citation>
    <scope>NUCLEOTIDE SEQUENCE [LARGE SCALE GENOMIC DNA]</scope>
    <source>
        <strain evidence="1 2">DSM 2461</strain>
    </source>
</reference>
<comment type="caution">
    <text evidence="1">The sequence shown here is derived from an EMBL/GenBank/DDBJ whole genome shotgun (WGS) entry which is preliminary data.</text>
</comment>
<dbReference type="RefSeq" id="WP_184744769.1">
    <property type="nucleotide sequence ID" value="NZ_JACHGJ010000002.1"/>
</dbReference>
<accession>A0A841R8Y2</accession>
<gene>
    <name evidence="1" type="ORF">HNR50_001148</name>
</gene>
<dbReference type="EMBL" id="JACHGJ010000002">
    <property type="protein sequence ID" value="MBB6479490.1"/>
    <property type="molecule type" value="Genomic_DNA"/>
</dbReference>
<evidence type="ECO:0000313" key="1">
    <source>
        <dbReference type="EMBL" id="MBB6479490.1"/>
    </source>
</evidence>
<dbReference type="AlphaFoldDB" id="A0A841R8Y2"/>
<evidence type="ECO:0008006" key="3">
    <source>
        <dbReference type="Google" id="ProtNLM"/>
    </source>
</evidence>
<name>A0A841R8Y2_9SPIO</name>